<dbReference type="EMBL" id="AP022570">
    <property type="protein sequence ID" value="BBX49406.1"/>
    <property type="molecule type" value="Genomic_DNA"/>
</dbReference>
<dbReference type="KEGG" id="mpof:MPOR_04320"/>
<keyword evidence="1" id="KW-0812">Transmembrane</keyword>
<dbReference type="Proteomes" id="UP000466785">
    <property type="component" value="Chromosome"/>
</dbReference>
<name>A0A6N4V1T3_9MYCO</name>
<keyword evidence="3" id="KW-1185">Reference proteome</keyword>
<keyword evidence="1" id="KW-0472">Membrane</keyword>
<feature type="transmembrane region" description="Helical" evidence="1">
    <location>
        <begin position="105"/>
        <end position="126"/>
    </location>
</feature>
<feature type="transmembrane region" description="Helical" evidence="1">
    <location>
        <begin position="41"/>
        <end position="58"/>
    </location>
</feature>
<sequence>MTDFWRRVPRHHLIRVGYGVAGLKIGTLWMAQGDSSPAEHAVHLMALLVAIMAVTDVARRLAARRGRRVAHHPIGRFLLAKTAVVGLAVVAGIVVDGWLPHTELWVGAGLVVLIGAVGPLLHPWLINAARPAPTRMVDEPVLVAA</sequence>
<feature type="transmembrane region" description="Helical" evidence="1">
    <location>
        <begin position="78"/>
        <end position="99"/>
    </location>
</feature>
<dbReference type="AlphaFoldDB" id="A0A6N4V1T3"/>
<dbReference type="RefSeq" id="WP_163672270.1">
    <property type="nucleotide sequence ID" value="NZ_AP022570.1"/>
</dbReference>
<evidence type="ECO:0000313" key="3">
    <source>
        <dbReference type="Proteomes" id="UP000466785"/>
    </source>
</evidence>
<evidence type="ECO:0000313" key="2">
    <source>
        <dbReference type="EMBL" id="BBX49406.1"/>
    </source>
</evidence>
<keyword evidence="1" id="KW-1133">Transmembrane helix</keyword>
<gene>
    <name evidence="2" type="ORF">MPOR_04320</name>
</gene>
<reference evidence="2 3" key="1">
    <citation type="journal article" date="2019" name="Emerg. Microbes Infect.">
        <title>Comprehensive subspecies identification of 175 nontuberculous mycobacteria species based on 7547 genomic profiles.</title>
        <authorList>
            <person name="Matsumoto Y."/>
            <person name="Kinjo T."/>
            <person name="Motooka D."/>
            <person name="Nabeya D."/>
            <person name="Jung N."/>
            <person name="Uechi K."/>
            <person name="Horii T."/>
            <person name="Iida T."/>
            <person name="Fujita J."/>
            <person name="Nakamura S."/>
        </authorList>
    </citation>
    <scope>NUCLEOTIDE SEQUENCE [LARGE SCALE GENOMIC DNA]</scope>
    <source>
        <strain evidence="2 3">JCM 12603</strain>
    </source>
</reference>
<proteinExistence type="predicted"/>
<accession>A0A6N4V1T3</accession>
<feature type="transmembrane region" description="Helical" evidence="1">
    <location>
        <begin position="12"/>
        <end position="29"/>
    </location>
</feature>
<protein>
    <submittedName>
        <fullName evidence="2">Uncharacterized protein</fullName>
    </submittedName>
</protein>
<organism evidence="2 3">
    <name type="scientific">Mycolicibacterium poriferae</name>
    <dbReference type="NCBI Taxonomy" id="39694"/>
    <lineage>
        <taxon>Bacteria</taxon>
        <taxon>Bacillati</taxon>
        <taxon>Actinomycetota</taxon>
        <taxon>Actinomycetes</taxon>
        <taxon>Mycobacteriales</taxon>
        <taxon>Mycobacteriaceae</taxon>
        <taxon>Mycolicibacterium</taxon>
    </lineage>
</organism>
<evidence type="ECO:0000256" key="1">
    <source>
        <dbReference type="SAM" id="Phobius"/>
    </source>
</evidence>